<keyword evidence="2" id="KW-0053">Apoptosis</keyword>
<feature type="compositionally biased region" description="Gly residues" evidence="4">
    <location>
        <begin position="103"/>
        <end position="114"/>
    </location>
</feature>
<dbReference type="AlphaFoldDB" id="A0AAN6GBZ1"/>
<evidence type="ECO:0000256" key="1">
    <source>
        <dbReference type="ARBA" id="ARBA00009005"/>
    </source>
</evidence>
<feature type="compositionally biased region" description="Low complexity" evidence="4">
    <location>
        <begin position="28"/>
        <end position="46"/>
    </location>
</feature>
<dbReference type="SUPFAM" id="SSF52129">
    <property type="entry name" value="Caspase-like"/>
    <property type="match status" value="1"/>
</dbReference>
<evidence type="ECO:0000256" key="2">
    <source>
        <dbReference type="ARBA" id="ARBA00022703"/>
    </source>
</evidence>
<dbReference type="GO" id="GO:0006915">
    <property type="term" value="P:apoptotic process"/>
    <property type="evidence" value="ECO:0007669"/>
    <property type="project" value="UniProtKB-KW"/>
</dbReference>
<evidence type="ECO:0000256" key="3">
    <source>
        <dbReference type="ARBA" id="ARBA00022807"/>
    </source>
</evidence>
<dbReference type="InterPro" id="IPR050452">
    <property type="entry name" value="Metacaspase"/>
</dbReference>
<dbReference type="InterPro" id="IPR011600">
    <property type="entry name" value="Pept_C14_caspase"/>
</dbReference>
<dbReference type="InterPro" id="IPR029030">
    <property type="entry name" value="Caspase-like_dom_sf"/>
</dbReference>
<dbReference type="GO" id="GO:0006508">
    <property type="term" value="P:proteolysis"/>
    <property type="evidence" value="ECO:0007669"/>
    <property type="project" value="UniProtKB-KW"/>
</dbReference>
<dbReference type="Gene3D" id="3.40.50.12660">
    <property type="match status" value="2"/>
</dbReference>
<dbReference type="PANTHER" id="PTHR48104:SF30">
    <property type="entry name" value="METACASPASE-1"/>
    <property type="match status" value="1"/>
</dbReference>
<gene>
    <name evidence="6" type="primary">MCA1</name>
    <name evidence="6" type="ORF">OC842_004500</name>
</gene>
<feature type="compositionally biased region" description="Gly residues" evidence="4">
    <location>
        <begin position="16"/>
        <end position="27"/>
    </location>
</feature>
<keyword evidence="3" id="KW-0378">Hydrolase</keyword>
<reference evidence="6" key="1">
    <citation type="journal article" date="2023" name="PhytoFront">
        <title>Draft Genome Resources of Seven Strains of Tilletia horrida, Causal Agent of Kernel Smut of Rice.</title>
        <authorList>
            <person name="Khanal S."/>
            <person name="Antony Babu S."/>
            <person name="Zhou X.G."/>
        </authorList>
    </citation>
    <scope>NUCLEOTIDE SEQUENCE</scope>
    <source>
        <strain evidence="6">TX3</strain>
    </source>
</reference>
<evidence type="ECO:0000259" key="5">
    <source>
        <dbReference type="Pfam" id="PF00656"/>
    </source>
</evidence>
<dbReference type="GO" id="GO:0005737">
    <property type="term" value="C:cytoplasm"/>
    <property type="evidence" value="ECO:0007669"/>
    <property type="project" value="TreeGrafter"/>
</dbReference>
<comment type="caution">
    <text evidence="6">The sequence shown here is derived from an EMBL/GenBank/DDBJ whole genome shotgun (WGS) entry which is preliminary data.</text>
</comment>
<dbReference type="EMBL" id="JAPDMQ010000268">
    <property type="protein sequence ID" value="KAK0528613.1"/>
    <property type="molecule type" value="Genomic_DNA"/>
</dbReference>
<dbReference type="GO" id="GO:0004197">
    <property type="term" value="F:cysteine-type endopeptidase activity"/>
    <property type="evidence" value="ECO:0007669"/>
    <property type="project" value="InterPro"/>
</dbReference>
<feature type="compositionally biased region" description="Polar residues" evidence="4">
    <location>
        <begin position="1"/>
        <end position="14"/>
    </location>
</feature>
<keyword evidence="7" id="KW-1185">Reference proteome</keyword>
<keyword evidence="6" id="KW-0645">Protease</keyword>
<keyword evidence="3" id="KW-0788">Thiol protease</keyword>
<name>A0AAN6GBZ1_9BASI</name>
<organism evidence="6 7">
    <name type="scientific">Tilletia horrida</name>
    <dbReference type="NCBI Taxonomy" id="155126"/>
    <lineage>
        <taxon>Eukaryota</taxon>
        <taxon>Fungi</taxon>
        <taxon>Dikarya</taxon>
        <taxon>Basidiomycota</taxon>
        <taxon>Ustilaginomycotina</taxon>
        <taxon>Exobasidiomycetes</taxon>
        <taxon>Tilletiales</taxon>
        <taxon>Tilletiaceae</taxon>
        <taxon>Tilletia</taxon>
    </lineage>
</organism>
<feature type="compositionally biased region" description="Gly residues" evidence="4">
    <location>
        <begin position="53"/>
        <end position="72"/>
    </location>
</feature>
<evidence type="ECO:0000313" key="6">
    <source>
        <dbReference type="EMBL" id="KAK0528613.1"/>
    </source>
</evidence>
<dbReference type="PANTHER" id="PTHR48104">
    <property type="entry name" value="METACASPASE-4"/>
    <property type="match status" value="1"/>
</dbReference>
<protein>
    <submittedName>
        <fullName evidence="6">Ca(2+)-dependent cysteine protease</fullName>
    </submittedName>
</protein>
<accession>A0AAN6GBZ1</accession>
<comment type="similarity">
    <text evidence="1">Belongs to the peptidase C14B family.</text>
</comment>
<dbReference type="Proteomes" id="UP001176521">
    <property type="component" value="Unassembled WGS sequence"/>
</dbReference>
<feature type="domain" description="Peptidase C14 caspase" evidence="5">
    <location>
        <begin position="169"/>
        <end position="455"/>
    </location>
</feature>
<feature type="compositionally biased region" description="Pro residues" evidence="4">
    <location>
        <begin position="73"/>
        <end position="102"/>
    </location>
</feature>
<evidence type="ECO:0000256" key="4">
    <source>
        <dbReference type="SAM" id="MobiDB-lite"/>
    </source>
</evidence>
<evidence type="ECO:0000313" key="7">
    <source>
        <dbReference type="Proteomes" id="UP001176521"/>
    </source>
</evidence>
<sequence>MSYPGQNYHNQHNRPQGGGNGGGGGPQFPGVPSGFHQPSYGGYAAPSGPPPGQFGGPGGFPQPYGGGGGYGPPQGPPPGQGYGPPSGPPPGQYGAPPGPPPGQGYGGGGGGGGYNRMPNAPPTSYGPPGGQGGPIGPPEYQNQQVHYERPQGPQMHGNMKYEYSSMTGKRKALLIGINYVGTRAELRGCHNDVENMKNFIMQRAGYKQDDMVILTDRPGADMRSIPTRQNITAAMNWLVRGAQPGDALFFHYSGHGGQAKATQGDEADGYNETILPLDYEQAGQMEDDEMHMLLVRPLPVGCRLTALFDSCHSGTALDLPFVYTTSGQIKEPNVVAGVGKGLLSAGMAYARGDIGGLVKGLFGTFNEARNTESAEAFTKQNRASGADVVMLSGCKDSQTSADATEAGKATGAMSWAFVKVLTEFPQLTYNQLLNATRDALAAKYSQKPQMSSSHPIDLNLLFVI</sequence>
<dbReference type="Pfam" id="PF00656">
    <property type="entry name" value="Peptidase_C14"/>
    <property type="match status" value="1"/>
</dbReference>
<feature type="region of interest" description="Disordered" evidence="4">
    <location>
        <begin position="1"/>
        <end position="141"/>
    </location>
</feature>
<proteinExistence type="inferred from homology"/>